<dbReference type="RefSeq" id="WP_032059461.1">
    <property type="nucleotide sequence ID" value="NZ_JEXD01000018.1"/>
</dbReference>
<dbReference type="PATRIC" id="fig|1310607.3.peg.2238"/>
<dbReference type="GO" id="GO:0003700">
    <property type="term" value="F:DNA-binding transcription factor activity"/>
    <property type="evidence" value="ECO:0007669"/>
    <property type="project" value="InterPro"/>
</dbReference>
<dbReference type="Gene3D" id="1.10.1660.10">
    <property type="match status" value="1"/>
</dbReference>
<evidence type="ECO:0000313" key="6">
    <source>
        <dbReference type="EMBL" id="EXC06985.1"/>
    </source>
</evidence>
<feature type="domain" description="HTH merR-type" evidence="5">
    <location>
        <begin position="1"/>
        <end position="69"/>
    </location>
</feature>
<proteinExistence type="predicted"/>
<evidence type="ECO:0000256" key="3">
    <source>
        <dbReference type="ARBA" id="ARBA00023163"/>
    </source>
</evidence>
<evidence type="ECO:0000313" key="7">
    <source>
        <dbReference type="Proteomes" id="UP000021108"/>
    </source>
</evidence>
<dbReference type="Pfam" id="PF13411">
    <property type="entry name" value="MerR_1"/>
    <property type="match status" value="1"/>
</dbReference>
<keyword evidence="2" id="KW-0238">DNA-binding</keyword>
<dbReference type="SMART" id="SM00422">
    <property type="entry name" value="HTH_MERR"/>
    <property type="match status" value="1"/>
</dbReference>
<keyword evidence="1" id="KW-0805">Transcription regulation</keyword>
<dbReference type="AlphaFoldDB" id="A0A009PX37"/>
<protein>
    <submittedName>
        <fullName evidence="6">MerR regulatory family protein</fullName>
    </submittedName>
</protein>
<dbReference type="PANTHER" id="PTHR30204">
    <property type="entry name" value="REDOX-CYCLING DRUG-SENSING TRANSCRIPTIONAL ACTIVATOR SOXR"/>
    <property type="match status" value="1"/>
</dbReference>
<evidence type="ECO:0000256" key="2">
    <source>
        <dbReference type="ARBA" id="ARBA00023125"/>
    </source>
</evidence>
<feature type="coiled-coil region" evidence="4">
    <location>
        <begin position="76"/>
        <end position="103"/>
    </location>
</feature>
<dbReference type="InterPro" id="IPR009061">
    <property type="entry name" value="DNA-bd_dom_put_sf"/>
</dbReference>
<dbReference type="InterPro" id="IPR047057">
    <property type="entry name" value="MerR_fam"/>
</dbReference>
<reference evidence="6 7" key="1">
    <citation type="submission" date="2014-02" db="EMBL/GenBank/DDBJ databases">
        <title>Comparative genomics and transcriptomics to identify genetic mechanisms underlying the emergence of carbapenem resistant Acinetobacter baumannii (CRAb).</title>
        <authorList>
            <person name="Harris A.D."/>
            <person name="Johnson K.J."/>
            <person name="George J."/>
            <person name="Shefchek K."/>
            <person name="Daugherty S.C."/>
            <person name="Parankush S."/>
            <person name="Sadzewicz L."/>
            <person name="Tallon L."/>
            <person name="Sengamalay N."/>
            <person name="Hazen T.H."/>
            <person name="Rasko D.A."/>
        </authorList>
    </citation>
    <scope>NUCLEOTIDE SEQUENCE [LARGE SCALE GENOMIC DNA]</scope>
    <source>
        <strain evidence="6 7">625974</strain>
    </source>
</reference>
<organism evidence="6 7">
    <name type="scientific">Acinetobacter baumannii 625974</name>
    <dbReference type="NCBI Taxonomy" id="1310607"/>
    <lineage>
        <taxon>Bacteria</taxon>
        <taxon>Pseudomonadati</taxon>
        <taxon>Pseudomonadota</taxon>
        <taxon>Gammaproteobacteria</taxon>
        <taxon>Moraxellales</taxon>
        <taxon>Moraxellaceae</taxon>
        <taxon>Acinetobacter</taxon>
        <taxon>Acinetobacter calcoaceticus/baumannii complex</taxon>
    </lineage>
</organism>
<dbReference type="SUPFAM" id="SSF46955">
    <property type="entry name" value="Putative DNA-binding domain"/>
    <property type="match status" value="1"/>
</dbReference>
<dbReference type="PANTHER" id="PTHR30204:SF94">
    <property type="entry name" value="HEAVY METAL-DEPENDENT TRANSCRIPTIONAL REGULATOR HI_0293-RELATED"/>
    <property type="match status" value="1"/>
</dbReference>
<sequence>MNISELSKLSGLSTPTIRYYEQIKLLPKAKRKSNGYREYTDNDLKQLSLIQQAQQVGFSLAEIKAFLPSKVAVWDHDALIRTIETKIQEIELLEQKLKISKQNLHTMIDAINNKPDEITCEQNAERLMNLYYDKSKTP</sequence>
<dbReference type="Proteomes" id="UP000021108">
    <property type="component" value="Unassembled WGS sequence"/>
</dbReference>
<name>A0A009PX37_ACIBA</name>
<dbReference type="PRINTS" id="PR00040">
    <property type="entry name" value="HTHMERR"/>
</dbReference>
<comment type="caution">
    <text evidence="6">The sequence shown here is derived from an EMBL/GenBank/DDBJ whole genome shotgun (WGS) entry which is preliminary data.</text>
</comment>
<gene>
    <name evidence="6" type="ORF">J506_2308</name>
</gene>
<accession>A0A009PX37</accession>
<dbReference type="GO" id="GO:0003677">
    <property type="term" value="F:DNA binding"/>
    <property type="evidence" value="ECO:0007669"/>
    <property type="project" value="UniProtKB-KW"/>
</dbReference>
<evidence type="ECO:0000256" key="4">
    <source>
        <dbReference type="SAM" id="Coils"/>
    </source>
</evidence>
<evidence type="ECO:0000259" key="5">
    <source>
        <dbReference type="PROSITE" id="PS50937"/>
    </source>
</evidence>
<dbReference type="InterPro" id="IPR000551">
    <property type="entry name" value="MerR-type_HTH_dom"/>
</dbReference>
<keyword evidence="4" id="KW-0175">Coiled coil</keyword>
<keyword evidence="3" id="KW-0804">Transcription</keyword>
<dbReference type="EMBL" id="JEXD01000018">
    <property type="protein sequence ID" value="EXC06985.1"/>
    <property type="molecule type" value="Genomic_DNA"/>
</dbReference>
<dbReference type="PROSITE" id="PS50937">
    <property type="entry name" value="HTH_MERR_2"/>
    <property type="match status" value="1"/>
</dbReference>
<evidence type="ECO:0000256" key="1">
    <source>
        <dbReference type="ARBA" id="ARBA00023015"/>
    </source>
</evidence>